<proteinExistence type="predicted"/>
<feature type="transmembrane region" description="Helical" evidence="1">
    <location>
        <begin position="77"/>
        <end position="98"/>
    </location>
</feature>
<dbReference type="GO" id="GO:0000278">
    <property type="term" value="P:mitotic cell cycle"/>
    <property type="evidence" value="ECO:0007669"/>
    <property type="project" value="InterPro"/>
</dbReference>
<organism evidence="2 3">
    <name type="scientific">Phakopsora pachyrhizi</name>
    <name type="common">Asian soybean rust disease fungus</name>
    <dbReference type="NCBI Taxonomy" id="170000"/>
    <lineage>
        <taxon>Eukaryota</taxon>
        <taxon>Fungi</taxon>
        <taxon>Dikarya</taxon>
        <taxon>Basidiomycota</taxon>
        <taxon>Pucciniomycotina</taxon>
        <taxon>Pucciniomycetes</taxon>
        <taxon>Pucciniales</taxon>
        <taxon>Phakopsoraceae</taxon>
        <taxon>Phakopsora</taxon>
    </lineage>
</organism>
<keyword evidence="3" id="KW-1185">Reference proteome</keyword>
<evidence type="ECO:0000313" key="3">
    <source>
        <dbReference type="Proteomes" id="UP001153365"/>
    </source>
</evidence>
<keyword evidence="1" id="KW-0812">Transmembrane</keyword>
<evidence type="ECO:0000256" key="1">
    <source>
        <dbReference type="SAM" id="Phobius"/>
    </source>
</evidence>
<dbReference type="AlphaFoldDB" id="A0AAV0BJB0"/>
<reference evidence="2" key="1">
    <citation type="submission" date="2022-06" db="EMBL/GenBank/DDBJ databases">
        <authorList>
            <consortium name="SYNGENTA / RWTH Aachen University"/>
        </authorList>
    </citation>
    <scope>NUCLEOTIDE SEQUENCE</scope>
</reference>
<dbReference type="EMBL" id="CALTRL010005797">
    <property type="protein sequence ID" value="CAH7686532.1"/>
    <property type="molecule type" value="Genomic_DNA"/>
</dbReference>
<keyword evidence="1" id="KW-1133">Transmembrane helix</keyword>
<dbReference type="Pfam" id="PF08654">
    <property type="entry name" value="DASH_Dad2"/>
    <property type="match status" value="1"/>
</dbReference>
<protein>
    <recommendedName>
        <fullName evidence="4">Outer kinetochore protein DAD2</fullName>
    </recommendedName>
</protein>
<name>A0AAV0BJB0_PHAPC</name>
<accession>A0AAV0BJB0</accession>
<evidence type="ECO:0008006" key="4">
    <source>
        <dbReference type="Google" id="ProtNLM"/>
    </source>
</evidence>
<dbReference type="InterPro" id="IPR013963">
    <property type="entry name" value="DASH_Dad2"/>
</dbReference>
<dbReference type="Proteomes" id="UP001153365">
    <property type="component" value="Unassembled WGS sequence"/>
</dbReference>
<gene>
    <name evidence="2" type="ORF">PPACK8108_LOCUS21189</name>
</gene>
<dbReference type="GO" id="GO:0042729">
    <property type="term" value="C:DASH complex"/>
    <property type="evidence" value="ECO:0007669"/>
    <property type="project" value="InterPro"/>
</dbReference>
<evidence type="ECO:0000313" key="2">
    <source>
        <dbReference type="EMBL" id="CAH7686532.1"/>
    </source>
</evidence>
<sequence>MMASIDQDVIRSRRRLIEKQNELIGFVRLNGLSSSLSSEFDRLLNNSVLSNNGLKVAESVVEKWQNVFRATHLSLALLRYFSFISKIHLIFIFFVHVLQGPLE</sequence>
<comment type="caution">
    <text evidence="2">The sequence shown here is derived from an EMBL/GenBank/DDBJ whole genome shotgun (WGS) entry which is preliminary data.</text>
</comment>
<keyword evidence="1" id="KW-0472">Membrane</keyword>
<dbReference type="GO" id="GO:0072686">
    <property type="term" value="C:mitotic spindle"/>
    <property type="evidence" value="ECO:0007669"/>
    <property type="project" value="InterPro"/>
</dbReference>